<organism evidence="2 3">
    <name type="scientific">Zooshikella ganghwensis</name>
    <dbReference type="NCBI Taxonomy" id="202772"/>
    <lineage>
        <taxon>Bacteria</taxon>
        <taxon>Pseudomonadati</taxon>
        <taxon>Pseudomonadota</taxon>
        <taxon>Gammaproteobacteria</taxon>
        <taxon>Oceanospirillales</taxon>
        <taxon>Zooshikellaceae</taxon>
        <taxon>Zooshikella</taxon>
    </lineage>
</organism>
<evidence type="ECO:0000313" key="2">
    <source>
        <dbReference type="EMBL" id="RDH46422.1"/>
    </source>
</evidence>
<reference evidence="2 3" key="1">
    <citation type="submission" date="2017-04" db="EMBL/GenBank/DDBJ databases">
        <title>Draft genome sequence of Zooshikella ganghwensis VG4 isolated from Red Sea sediments.</title>
        <authorList>
            <person name="Rehman Z."/>
            <person name="Alam I."/>
            <person name="Kamau A."/>
            <person name="Bajic V."/>
            <person name="Leiknes T."/>
        </authorList>
    </citation>
    <scope>NUCLEOTIDE SEQUENCE [LARGE SCALE GENOMIC DNA]</scope>
    <source>
        <strain evidence="2 3">VG4</strain>
    </source>
</reference>
<sequence>MDNRKSYTDKEINELKNTLKSLKQCTPKRQTKSAYAVIVALENDINELITLGFSPEEIYQRLQKEEFDITLKTFKSYWKKINAISGNLNTPSKNSQKEKNTLNFSSRTQTDFVQDIPDSEL</sequence>
<comment type="caution">
    <text evidence="2">The sequence shown here is derived from an EMBL/GenBank/DDBJ whole genome shotgun (WGS) entry which is preliminary data.</text>
</comment>
<dbReference type="Proteomes" id="UP000257039">
    <property type="component" value="Unassembled WGS sequence"/>
</dbReference>
<gene>
    <name evidence="2" type="ORF">B9G39_24855</name>
</gene>
<keyword evidence="3" id="KW-1185">Reference proteome</keyword>
<dbReference type="AlphaFoldDB" id="A0A4P9VVN0"/>
<name>A0A4P9VVN0_9GAMM</name>
<evidence type="ECO:0000313" key="3">
    <source>
        <dbReference type="Proteomes" id="UP000257039"/>
    </source>
</evidence>
<accession>A0A4P9VVN0</accession>
<dbReference type="RefSeq" id="WP_094789184.1">
    <property type="nucleotide sequence ID" value="NZ_NDXW01000001.1"/>
</dbReference>
<feature type="compositionally biased region" description="Polar residues" evidence="1">
    <location>
        <begin position="101"/>
        <end position="112"/>
    </location>
</feature>
<evidence type="ECO:0000256" key="1">
    <source>
        <dbReference type="SAM" id="MobiDB-lite"/>
    </source>
</evidence>
<proteinExistence type="predicted"/>
<dbReference type="EMBL" id="NDXW01000001">
    <property type="protein sequence ID" value="RDH46422.1"/>
    <property type="molecule type" value="Genomic_DNA"/>
</dbReference>
<feature type="region of interest" description="Disordered" evidence="1">
    <location>
        <begin position="87"/>
        <end position="121"/>
    </location>
</feature>
<protein>
    <submittedName>
        <fullName evidence="2">Uncharacterized protein</fullName>
    </submittedName>
</protein>